<dbReference type="STRING" id="579105.SAMN04488096_11016"/>
<accession>A0A1M6HA21</accession>
<proteinExistence type="predicted"/>
<dbReference type="SUPFAM" id="SSF55961">
    <property type="entry name" value="Bet v1-like"/>
    <property type="match status" value="1"/>
</dbReference>
<evidence type="ECO:0000313" key="3">
    <source>
        <dbReference type="Proteomes" id="UP000184225"/>
    </source>
</evidence>
<feature type="chain" id="PRO_5013087645" description="Polyketide cyclase / dehydrase and lipid transport" evidence="1">
    <location>
        <begin position="23"/>
        <end position="171"/>
    </location>
</feature>
<dbReference type="Pfam" id="PF10604">
    <property type="entry name" value="Polyketide_cyc2"/>
    <property type="match status" value="1"/>
</dbReference>
<dbReference type="Gene3D" id="3.30.530.20">
    <property type="match status" value="1"/>
</dbReference>
<keyword evidence="1" id="KW-0732">Signal</keyword>
<evidence type="ECO:0000313" key="2">
    <source>
        <dbReference type="EMBL" id="SHJ19061.1"/>
    </source>
</evidence>
<dbReference type="AlphaFoldDB" id="A0A1M6HA21"/>
<organism evidence="2 3">
    <name type="scientific">Mesonia phycicola</name>
    <dbReference type="NCBI Taxonomy" id="579105"/>
    <lineage>
        <taxon>Bacteria</taxon>
        <taxon>Pseudomonadati</taxon>
        <taxon>Bacteroidota</taxon>
        <taxon>Flavobacteriia</taxon>
        <taxon>Flavobacteriales</taxon>
        <taxon>Flavobacteriaceae</taxon>
        <taxon>Mesonia</taxon>
    </lineage>
</organism>
<feature type="signal peptide" evidence="1">
    <location>
        <begin position="1"/>
        <end position="22"/>
    </location>
</feature>
<protein>
    <recommendedName>
        <fullName evidence="4">Polyketide cyclase / dehydrase and lipid transport</fullName>
    </recommendedName>
</protein>
<dbReference type="InterPro" id="IPR023393">
    <property type="entry name" value="START-like_dom_sf"/>
</dbReference>
<name>A0A1M6HA21_9FLAO</name>
<evidence type="ECO:0008006" key="4">
    <source>
        <dbReference type="Google" id="ProtNLM"/>
    </source>
</evidence>
<keyword evidence="3" id="KW-1185">Reference proteome</keyword>
<sequence length="171" mass="19810">MKKSFKFSLLILLITISSQLQAQKNVSITKTIDIPIGKDKLFNYISDLNNDVVWRAEVDSMVQITSPKYGKGFTEYSSFGKKRTITPTYVTENKDHKIIYTTPDTSKYYLQSIREVTTLENGESRFTYTLIFDNKMTGETAPFVIPKFMTKMFYGSTMKKYLKRLAEELNK</sequence>
<dbReference type="EMBL" id="FQYY01000010">
    <property type="protein sequence ID" value="SHJ19061.1"/>
    <property type="molecule type" value="Genomic_DNA"/>
</dbReference>
<gene>
    <name evidence="2" type="ORF">SAMN04488096_11016</name>
</gene>
<dbReference type="Proteomes" id="UP000184225">
    <property type="component" value="Unassembled WGS sequence"/>
</dbReference>
<dbReference type="InterPro" id="IPR019587">
    <property type="entry name" value="Polyketide_cyclase/dehydratase"/>
</dbReference>
<evidence type="ECO:0000256" key="1">
    <source>
        <dbReference type="SAM" id="SignalP"/>
    </source>
</evidence>
<dbReference type="RefSeq" id="WP_073153305.1">
    <property type="nucleotide sequence ID" value="NZ_FQYY01000010.1"/>
</dbReference>
<reference evidence="2 3" key="1">
    <citation type="submission" date="2016-11" db="EMBL/GenBank/DDBJ databases">
        <authorList>
            <person name="Jaros S."/>
            <person name="Januszkiewicz K."/>
            <person name="Wedrychowicz H."/>
        </authorList>
    </citation>
    <scope>NUCLEOTIDE SEQUENCE [LARGE SCALE GENOMIC DNA]</scope>
    <source>
        <strain evidence="2 3">DSM 21425</strain>
    </source>
</reference>